<keyword evidence="7" id="KW-1185">Reference proteome</keyword>
<name>A0A4U8V0H3_STECR</name>
<keyword evidence="1" id="KW-0808">Transferase</keyword>
<dbReference type="GO" id="GO:0046872">
    <property type="term" value="F:metal ion binding"/>
    <property type="evidence" value="ECO:0007669"/>
    <property type="project" value="UniProtKB-KW"/>
</dbReference>
<dbReference type="AlphaFoldDB" id="A0A4U8V0H3"/>
<evidence type="ECO:0000256" key="4">
    <source>
        <dbReference type="ARBA" id="ARBA00038491"/>
    </source>
</evidence>
<dbReference type="SUPFAM" id="SSF81631">
    <property type="entry name" value="PAP/OAS1 substrate-binding domain"/>
    <property type="match status" value="1"/>
</dbReference>
<proteinExistence type="inferred from homology"/>
<organism evidence="6 7">
    <name type="scientific">Steinernema carpocapsae</name>
    <name type="common">Entomopathogenic nematode</name>
    <dbReference type="NCBI Taxonomy" id="34508"/>
    <lineage>
        <taxon>Eukaryota</taxon>
        <taxon>Metazoa</taxon>
        <taxon>Ecdysozoa</taxon>
        <taxon>Nematoda</taxon>
        <taxon>Chromadorea</taxon>
        <taxon>Rhabditida</taxon>
        <taxon>Tylenchina</taxon>
        <taxon>Panagrolaimomorpha</taxon>
        <taxon>Strongyloidoidea</taxon>
        <taxon>Steinernematidae</taxon>
        <taxon>Steinernema</taxon>
    </lineage>
</organism>
<comment type="similarity">
    <text evidence="4">Belongs to the DNA polymerase type-B-like family. GLD2 subfamily.</text>
</comment>
<dbReference type="PANTHER" id="PTHR12271">
    <property type="entry name" value="POLY A POLYMERASE CID PAP -RELATED"/>
    <property type="match status" value="1"/>
</dbReference>
<sequence length="173" mass="20508">MREVRGSNPRASEHFCFSLVLDQRVSMLFMVVKHWAKSRGLNDTRNGTFSTYSLALMVIHYLQCGVQPAILPEVDLIWQKGNHEPCLWSTENTTRVDDLLVDFFDYFANQFNFRKEAINVRAGKRVSREEVITWKPEYRSQWQSICIQERLRRRIDRRSEDSQNQAKRINPLQ</sequence>
<dbReference type="Proteomes" id="UP000298663">
    <property type="component" value="Unassembled WGS sequence"/>
</dbReference>
<reference evidence="6 7" key="2">
    <citation type="journal article" date="2019" name="G3 (Bethesda)">
        <title>Hybrid Assembly of the Genome of the Entomopathogenic Nematode Steinernema carpocapsae Identifies the X-Chromosome.</title>
        <authorList>
            <person name="Serra L."/>
            <person name="Macchietto M."/>
            <person name="Macias-Munoz A."/>
            <person name="McGill C.J."/>
            <person name="Rodriguez I.M."/>
            <person name="Rodriguez B."/>
            <person name="Murad R."/>
            <person name="Mortazavi A."/>
        </authorList>
    </citation>
    <scope>NUCLEOTIDE SEQUENCE [LARGE SCALE GENOMIC DNA]</scope>
    <source>
        <strain evidence="6 7">ALL</strain>
    </source>
</reference>
<reference evidence="6 7" key="1">
    <citation type="journal article" date="2015" name="Genome Biol.">
        <title>Comparative genomics of Steinernema reveals deeply conserved gene regulatory networks.</title>
        <authorList>
            <person name="Dillman A.R."/>
            <person name="Macchietto M."/>
            <person name="Porter C.F."/>
            <person name="Rogers A."/>
            <person name="Williams B."/>
            <person name="Antoshechkin I."/>
            <person name="Lee M.M."/>
            <person name="Goodwin Z."/>
            <person name="Lu X."/>
            <person name="Lewis E.E."/>
            <person name="Goodrich-Blair H."/>
            <person name="Stock S.P."/>
            <person name="Adams B.J."/>
            <person name="Sternberg P.W."/>
            <person name="Mortazavi A."/>
        </authorList>
    </citation>
    <scope>NUCLEOTIDE SEQUENCE [LARGE SCALE GENOMIC DNA]</scope>
    <source>
        <strain evidence="6 7">ALL</strain>
    </source>
</reference>
<protein>
    <recommendedName>
        <fullName evidence="5">PAP-associated domain-containing protein</fullName>
    </recommendedName>
</protein>
<keyword evidence="3" id="KW-0460">Magnesium</keyword>
<dbReference type="Gene3D" id="1.10.1410.10">
    <property type="match status" value="1"/>
</dbReference>
<comment type="caution">
    <text evidence="6">The sequence shown here is derived from an EMBL/GenBank/DDBJ whole genome shotgun (WGS) entry which is preliminary data.</text>
</comment>
<dbReference type="OrthoDB" id="2274644at2759"/>
<evidence type="ECO:0000313" key="6">
    <source>
        <dbReference type="EMBL" id="TMS37748.1"/>
    </source>
</evidence>
<dbReference type="GO" id="GO:1990817">
    <property type="term" value="F:poly(A) RNA polymerase activity"/>
    <property type="evidence" value="ECO:0007669"/>
    <property type="project" value="TreeGrafter"/>
</dbReference>
<dbReference type="PANTHER" id="PTHR12271:SF40">
    <property type="entry name" value="POLY(A) RNA POLYMERASE GLD2"/>
    <property type="match status" value="1"/>
</dbReference>
<evidence type="ECO:0000313" key="7">
    <source>
        <dbReference type="Proteomes" id="UP000298663"/>
    </source>
</evidence>
<dbReference type="GO" id="GO:0031123">
    <property type="term" value="P:RNA 3'-end processing"/>
    <property type="evidence" value="ECO:0007669"/>
    <property type="project" value="TreeGrafter"/>
</dbReference>
<evidence type="ECO:0000256" key="3">
    <source>
        <dbReference type="ARBA" id="ARBA00022842"/>
    </source>
</evidence>
<gene>
    <name evidence="6" type="ORF">L596_004619</name>
</gene>
<feature type="domain" description="PAP-associated" evidence="5">
    <location>
        <begin position="98"/>
        <end position="149"/>
    </location>
</feature>
<dbReference type="InterPro" id="IPR002058">
    <property type="entry name" value="PAP_assoc"/>
</dbReference>
<accession>A0A4U8V0H3</accession>
<dbReference type="EMBL" id="AZBU02000001">
    <property type="protein sequence ID" value="TMS37748.1"/>
    <property type="molecule type" value="Genomic_DNA"/>
</dbReference>
<evidence type="ECO:0000256" key="2">
    <source>
        <dbReference type="ARBA" id="ARBA00022723"/>
    </source>
</evidence>
<dbReference type="Pfam" id="PF03828">
    <property type="entry name" value="PAP_assoc"/>
    <property type="match status" value="1"/>
</dbReference>
<evidence type="ECO:0000256" key="1">
    <source>
        <dbReference type="ARBA" id="ARBA00022679"/>
    </source>
</evidence>
<evidence type="ECO:0000259" key="5">
    <source>
        <dbReference type="Pfam" id="PF03828"/>
    </source>
</evidence>
<keyword evidence="2" id="KW-0479">Metal-binding</keyword>